<comment type="caution">
    <text evidence="4">The sequence shown here is derived from an EMBL/GenBank/DDBJ whole genome shotgun (WGS) entry which is preliminary data.</text>
</comment>
<evidence type="ECO:0000313" key="5">
    <source>
        <dbReference type="Proteomes" id="UP001186944"/>
    </source>
</evidence>
<protein>
    <recommendedName>
        <fullName evidence="3">C1q domain-containing protein</fullName>
    </recommendedName>
</protein>
<dbReference type="PANTHER" id="PTHR15427">
    <property type="entry name" value="EMILIN ELASTIN MICROFIBRIL INTERFACE-LOCATED PROTEIN ELASTIN MICROFIBRIL INTERFACER"/>
    <property type="match status" value="1"/>
</dbReference>
<dbReference type="AlphaFoldDB" id="A0AA89BV03"/>
<evidence type="ECO:0000313" key="4">
    <source>
        <dbReference type="EMBL" id="KAK3097063.1"/>
    </source>
</evidence>
<accession>A0AA89BV03</accession>
<dbReference type="Pfam" id="PF00386">
    <property type="entry name" value="C1q"/>
    <property type="match status" value="1"/>
</dbReference>
<keyword evidence="2" id="KW-0964">Secreted</keyword>
<dbReference type="InterPro" id="IPR008983">
    <property type="entry name" value="Tumour_necrosis_fac-like_dom"/>
</dbReference>
<evidence type="ECO:0000259" key="3">
    <source>
        <dbReference type="PROSITE" id="PS50871"/>
    </source>
</evidence>
<gene>
    <name evidence="4" type="ORF">FSP39_006035</name>
</gene>
<dbReference type="Gene3D" id="2.60.120.40">
    <property type="match status" value="1"/>
</dbReference>
<feature type="domain" description="C1q" evidence="3">
    <location>
        <begin position="1"/>
        <end position="123"/>
    </location>
</feature>
<dbReference type="SMART" id="SM00110">
    <property type="entry name" value="C1Q"/>
    <property type="match status" value="1"/>
</dbReference>
<dbReference type="Proteomes" id="UP001186944">
    <property type="component" value="Unassembled WGS sequence"/>
</dbReference>
<sequence>MKAYSSLGERETVIFDEVVTNVGSGYDVNNGIFFCPINGIYIFAATMASADNNKNLDAEIVHQGKIVARLHATVYGYDMGSQVAMVQCQQGEKVWIRHMESAGDSKIVPAGYSGFSGALLHSM</sequence>
<organism evidence="4 5">
    <name type="scientific">Pinctada imbricata</name>
    <name type="common">Atlantic pearl-oyster</name>
    <name type="synonym">Pinctada martensii</name>
    <dbReference type="NCBI Taxonomy" id="66713"/>
    <lineage>
        <taxon>Eukaryota</taxon>
        <taxon>Metazoa</taxon>
        <taxon>Spiralia</taxon>
        <taxon>Lophotrochozoa</taxon>
        <taxon>Mollusca</taxon>
        <taxon>Bivalvia</taxon>
        <taxon>Autobranchia</taxon>
        <taxon>Pteriomorphia</taxon>
        <taxon>Pterioida</taxon>
        <taxon>Pterioidea</taxon>
        <taxon>Pteriidae</taxon>
        <taxon>Pinctada</taxon>
    </lineage>
</organism>
<dbReference type="PRINTS" id="PR00007">
    <property type="entry name" value="COMPLEMNTC1Q"/>
</dbReference>
<dbReference type="InterPro" id="IPR050392">
    <property type="entry name" value="Collagen/C1q_domain"/>
</dbReference>
<comment type="subcellular location">
    <subcellularLocation>
        <location evidence="1">Secreted</location>
    </subcellularLocation>
</comment>
<dbReference type="EMBL" id="VSWD01000007">
    <property type="protein sequence ID" value="KAK3097063.1"/>
    <property type="molecule type" value="Genomic_DNA"/>
</dbReference>
<reference evidence="4" key="1">
    <citation type="submission" date="2019-08" db="EMBL/GenBank/DDBJ databases">
        <title>The improved chromosome-level genome for the pearl oyster Pinctada fucata martensii using PacBio sequencing and Hi-C.</title>
        <authorList>
            <person name="Zheng Z."/>
        </authorList>
    </citation>
    <scope>NUCLEOTIDE SEQUENCE</scope>
    <source>
        <strain evidence="4">ZZ-2019</strain>
        <tissue evidence="4">Adductor muscle</tissue>
    </source>
</reference>
<dbReference type="PANTHER" id="PTHR15427:SF50">
    <property type="entry name" value="COMPLEMENT C1Q TUMOR NECROSIS FACTOR-RELATED PROTEIN 2-LIKE"/>
    <property type="match status" value="1"/>
</dbReference>
<dbReference type="PROSITE" id="PS50871">
    <property type="entry name" value="C1Q"/>
    <property type="match status" value="1"/>
</dbReference>
<evidence type="ECO:0000256" key="2">
    <source>
        <dbReference type="ARBA" id="ARBA00022525"/>
    </source>
</evidence>
<evidence type="ECO:0000256" key="1">
    <source>
        <dbReference type="ARBA" id="ARBA00004613"/>
    </source>
</evidence>
<dbReference type="GO" id="GO:0005576">
    <property type="term" value="C:extracellular region"/>
    <property type="evidence" value="ECO:0007669"/>
    <property type="project" value="UniProtKB-SubCell"/>
</dbReference>
<name>A0AA89BV03_PINIB</name>
<proteinExistence type="predicted"/>
<keyword evidence="5" id="KW-1185">Reference proteome</keyword>
<dbReference type="InterPro" id="IPR001073">
    <property type="entry name" value="C1q_dom"/>
</dbReference>
<dbReference type="SUPFAM" id="SSF49842">
    <property type="entry name" value="TNF-like"/>
    <property type="match status" value="1"/>
</dbReference>